<dbReference type="RefSeq" id="XP_065646428.1">
    <property type="nucleotide sequence ID" value="XM_065790356.1"/>
</dbReference>
<protein>
    <submittedName>
        <fullName evidence="2">Uncharacterized protein LOC136076825</fullName>
    </submittedName>
</protein>
<keyword evidence="1" id="KW-1185">Reference proteome</keyword>
<reference evidence="1" key="1">
    <citation type="submission" date="2025-05" db="UniProtKB">
        <authorList>
            <consortium name="RefSeq"/>
        </authorList>
    </citation>
    <scope>NUCLEOTIDE SEQUENCE [LARGE SCALE GENOMIC DNA]</scope>
</reference>
<evidence type="ECO:0000313" key="1">
    <source>
        <dbReference type="Proteomes" id="UP001652625"/>
    </source>
</evidence>
<reference evidence="2" key="2">
    <citation type="submission" date="2025-08" db="UniProtKB">
        <authorList>
            <consortium name="RefSeq"/>
        </authorList>
    </citation>
    <scope>IDENTIFICATION</scope>
</reference>
<evidence type="ECO:0000313" key="2">
    <source>
        <dbReference type="RefSeq" id="XP_065646428.1"/>
    </source>
</evidence>
<name>A0ABM4BBZ0_HYDVU</name>
<dbReference type="GeneID" id="136076825"/>
<dbReference type="Proteomes" id="UP001652625">
    <property type="component" value="Chromosome 02"/>
</dbReference>
<gene>
    <name evidence="2" type="primary">LOC136076825</name>
</gene>
<accession>A0ABM4BBZ0</accession>
<proteinExistence type="predicted"/>
<sequence>MYYAAFDLKCANSMFGITSHAGKYSCLRCEGESLLDGGEKRILVSLDYHYSKYTEAGKPKSKTANYKNVINPRLLYLEEDPHTIIENLVPVPELHTLIEIVTTFGKLLSKLWPGFEKWLNSSYIFFRGSHGIGFDGNNDNRFLDKLDVLSRDIADQGKFDLLPVIECLRNFQSMKQATFIEKIRDIEYVVFEFKMSYANLREYINTYFENISLNIPWKVHIAVNHIVPFLKSTNTDNGLGIYSEQADESVHREFKQTWNKYKRRQSHLDYAKRLKSSVVEFSAFNK</sequence>
<organism evidence="1 2">
    <name type="scientific">Hydra vulgaris</name>
    <name type="common">Hydra</name>
    <name type="synonym">Hydra attenuata</name>
    <dbReference type="NCBI Taxonomy" id="6087"/>
    <lineage>
        <taxon>Eukaryota</taxon>
        <taxon>Metazoa</taxon>
        <taxon>Cnidaria</taxon>
        <taxon>Hydrozoa</taxon>
        <taxon>Hydroidolina</taxon>
        <taxon>Anthoathecata</taxon>
        <taxon>Aplanulata</taxon>
        <taxon>Hydridae</taxon>
        <taxon>Hydra</taxon>
    </lineage>
</organism>